<dbReference type="PROSITE" id="PS51257">
    <property type="entry name" value="PROKAR_LIPOPROTEIN"/>
    <property type="match status" value="1"/>
</dbReference>
<accession>A0ABV9SW37</accession>
<evidence type="ECO:0008006" key="4">
    <source>
        <dbReference type="Google" id="ProtNLM"/>
    </source>
</evidence>
<gene>
    <name evidence="2" type="ORF">ACFPFU_02705</name>
</gene>
<organism evidence="2 3">
    <name type="scientific">Negadavirga shengliensis</name>
    <dbReference type="NCBI Taxonomy" id="1389218"/>
    <lineage>
        <taxon>Bacteria</taxon>
        <taxon>Pseudomonadati</taxon>
        <taxon>Bacteroidota</taxon>
        <taxon>Cytophagia</taxon>
        <taxon>Cytophagales</taxon>
        <taxon>Cyclobacteriaceae</taxon>
        <taxon>Negadavirga</taxon>
    </lineage>
</organism>
<sequence length="256" mass="28059">MKLFMENFKGVSVLFVLLLGLASCQDENEPVPTENQEHVQLQSTARSENGTDPQERTVVGAFIVSDFEVGTKDVQMKYAAQADLAAGIGLGDITLKSNVNTSLGTSAATPKSLVLVSNGDAQIEVVGEGDTPEGKYTEVELSLYKNTEVEEDHHMYNKSLLVRGEVQGTPTWVWLDVEKQLRAEAEGSDGFDVEEETELLVVFDMVELFNGVNFELAADGNADGRIDISPDNEDGNMELYSQIESNIDTAVKFERR</sequence>
<evidence type="ECO:0000313" key="2">
    <source>
        <dbReference type="EMBL" id="MFC4870581.1"/>
    </source>
</evidence>
<reference evidence="3" key="1">
    <citation type="journal article" date="2019" name="Int. J. Syst. Evol. Microbiol.">
        <title>The Global Catalogue of Microorganisms (GCM) 10K type strain sequencing project: providing services to taxonomists for standard genome sequencing and annotation.</title>
        <authorList>
            <consortium name="The Broad Institute Genomics Platform"/>
            <consortium name="The Broad Institute Genome Sequencing Center for Infectious Disease"/>
            <person name="Wu L."/>
            <person name="Ma J."/>
        </authorList>
    </citation>
    <scope>NUCLEOTIDE SEQUENCE [LARGE SCALE GENOMIC DNA]</scope>
    <source>
        <strain evidence="3">CGMCC 4.7466</strain>
    </source>
</reference>
<dbReference type="Proteomes" id="UP001595818">
    <property type="component" value="Unassembled WGS sequence"/>
</dbReference>
<dbReference type="EMBL" id="JBHSJJ010000001">
    <property type="protein sequence ID" value="MFC4870581.1"/>
    <property type="molecule type" value="Genomic_DNA"/>
</dbReference>
<proteinExistence type="predicted"/>
<dbReference type="RefSeq" id="WP_377061238.1">
    <property type="nucleotide sequence ID" value="NZ_JBHSJJ010000001.1"/>
</dbReference>
<evidence type="ECO:0000313" key="3">
    <source>
        <dbReference type="Proteomes" id="UP001595818"/>
    </source>
</evidence>
<feature type="compositionally biased region" description="Polar residues" evidence="1">
    <location>
        <begin position="38"/>
        <end position="52"/>
    </location>
</feature>
<feature type="region of interest" description="Disordered" evidence="1">
    <location>
        <begin position="28"/>
        <end position="53"/>
    </location>
</feature>
<protein>
    <recommendedName>
        <fullName evidence="4">Lipoprotein</fullName>
    </recommendedName>
</protein>
<name>A0ABV9SW37_9BACT</name>
<evidence type="ECO:0000256" key="1">
    <source>
        <dbReference type="SAM" id="MobiDB-lite"/>
    </source>
</evidence>
<comment type="caution">
    <text evidence="2">The sequence shown here is derived from an EMBL/GenBank/DDBJ whole genome shotgun (WGS) entry which is preliminary data.</text>
</comment>
<keyword evidence="3" id="KW-1185">Reference proteome</keyword>